<accession>A0A814XXE8</accession>
<dbReference type="OrthoDB" id="10559362at2759"/>
<gene>
    <name evidence="1" type="ORF">EDS130_LOCUS26450</name>
</gene>
<dbReference type="EMBL" id="CAJNOJ010000161">
    <property type="protein sequence ID" value="CAF1221657.1"/>
    <property type="molecule type" value="Genomic_DNA"/>
</dbReference>
<dbReference type="AlphaFoldDB" id="A0A814XXE8"/>
<comment type="caution">
    <text evidence="1">The sequence shown here is derived from an EMBL/GenBank/DDBJ whole genome shotgun (WGS) entry which is preliminary data.</text>
</comment>
<name>A0A814XXE8_ADIRI</name>
<evidence type="ECO:0000313" key="2">
    <source>
        <dbReference type="Proteomes" id="UP000663852"/>
    </source>
</evidence>
<protein>
    <submittedName>
        <fullName evidence="1">Uncharacterized protein</fullName>
    </submittedName>
</protein>
<proteinExistence type="predicted"/>
<dbReference type="Proteomes" id="UP000663852">
    <property type="component" value="Unassembled WGS sequence"/>
</dbReference>
<evidence type="ECO:0000313" key="1">
    <source>
        <dbReference type="EMBL" id="CAF1221657.1"/>
    </source>
</evidence>
<organism evidence="1 2">
    <name type="scientific">Adineta ricciae</name>
    <name type="common">Rotifer</name>
    <dbReference type="NCBI Taxonomy" id="249248"/>
    <lineage>
        <taxon>Eukaryota</taxon>
        <taxon>Metazoa</taxon>
        <taxon>Spiralia</taxon>
        <taxon>Gnathifera</taxon>
        <taxon>Rotifera</taxon>
        <taxon>Eurotatoria</taxon>
        <taxon>Bdelloidea</taxon>
        <taxon>Adinetida</taxon>
        <taxon>Adinetidae</taxon>
        <taxon>Adineta</taxon>
    </lineage>
</organism>
<sequence length="119" mass="13415">MRNVKPRRPNCLKVHDLVDREFSETLSTQIEQSGTETAGSMVFRRFHGSSIPDERIYLVWAGTDRNISKPVAGYGYRFSPSDSWHFTGGFRSEMASFLRDFLGNSWNPALGIIVLGGDN</sequence>
<reference evidence="1" key="1">
    <citation type="submission" date="2021-02" db="EMBL/GenBank/DDBJ databases">
        <authorList>
            <person name="Nowell W R."/>
        </authorList>
    </citation>
    <scope>NUCLEOTIDE SEQUENCE</scope>
</reference>